<dbReference type="PANTHER" id="PTHR36966:SF1">
    <property type="entry name" value="REP-ASSOCIATED TYROSINE TRANSPOSASE"/>
    <property type="match status" value="1"/>
</dbReference>
<organism evidence="2 3">
    <name type="scientific">Cyanobacterium aponinum 0216</name>
    <dbReference type="NCBI Taxonomy" id="2676140"/>
    <lineage>
        <taxon>Bacteria</taxon>
        <taxon>Bacillati</taxon>
        <taxon>Cyanobacteriota</taxon>
        <taxon>Cyanophyceae</taxon>
        <taxon>Oscillatoriophycideae</taxon>
        <taxon>Chroococcales</taxon>
        <taxon>Geminocystaceae</taxon>
        <taxon>Cyanobacterium</taxon>
    </lineage>
</organism>
<name>A0A844GRZ0_9CHRO</name>
<feature type="domain" description="Transposase IS200-like" evidence="1">
    <location>
        <begin position="17"/>
        <end position="158"/>
    </location>
</feature>
<dbReference type="SMART" id="SM01321">
    <property type="entry name" value="Y1_Tnp"/>
    <property type="match status" value="1"/>
</dbReference>
<comment type="caution">
    <text evidence="2">The sequence shown here is derived from an EMBL/GenBank/DDBJ whole genome shotgun (WGS) entry which is preliminary data.</text>
</comment>
<reference evidence="2 3" key="1">
    <citation type="submission" date="2019-11" db="EMBL/GenBank/DDBJ databases">
        <title>Isolation of a new High Light Tolerant Cyanobacteria.</title>
        <authorList>
            <person name="Dobson Z."/>
            <person name="Vaughn N."/>
            <person name="Vaughn M."/>
            <person name="Fromme P."/>
            <person name="Mazor Y."/>
        </authorList>
    </citation>
    <scope>NUCLEOTIDE SEQUENCE [LARGE SCALE GENOMIC DNA]</scope>
    <source>
        <strain evidence="2 3">0216</strain>
    </source>
</reference>
<gene>
    <name evidence="2" type="ORF">GGC33_01915</name>
</gene>
<dbReference type="Proteomes" id="UP000437131">
    <property type="component" value="Unassembled WGS sequence"/>
</dbReference>
<dbReference type="PANTHER" id="PTHR36966">
    <property type="entry name" value="REP-ASSOCIATED TYROSINE TRANSPOSASE"/>
    <property type="match status" value="1"/>
</dbReference>
<dbReference type="SUPFAM" id="SSF143422">
    <property type="entry name" value="Transposase IS200-like"/>
    <property type="match status" value="1"/>
</dbReference>
<dbReference type="GO" id="GO:0043565">
    <property type="term" value="F:sequence-specific DNA binding"/>
    <property type="evidence" value="ECO:0007669"/>
    <property type="project" value="TreeGrafter"/>
</dbReference>
<dbReference type="GO" id="GO:0004803">
    <property type="term" value="F:transposase activity"/>
    <property type="evidence" value="ECO:0007669"/>
    <property type="project" value="InterPro"/>
</dbReference>
<protein>
    <submittedName>
        <fullName evidence="2">Transposase</fullName>
    </submittedName>
</protein>
<dbReference type="InterPro" id="IPR002686">
    <property type="entry name" value="Transposase_17"/>
</dbReference>
<dbReference type="GO" id="GO:0006313">
    <property type="term" value="P:DNA transposition"/>
    <property type="evidence" value="ECO:0007669"/>
    <property type="project" value="InterPro"/>
</dbReference>
<evidence type="ECO:0000313" key="2">
    <source>
        <dbReference type="EMBL" id="MTF37689.1"/>
    </source>
</evidence>
<dbReference type="InterPro" id="IPR036515">
    <property type="entry name" value="Transposase_17_sf"/>
</dbReference>
<dbReference type="Gene3D" id="3.30.70.1290">
    <property type="entry name" value="Transposase IS200-like"/>
    <property type="match status" value="1"/>
</dbReference>
<sequence length="180" mass="21508">MNFFHRRSIRLKHYDYSQQGVYFVTICTQYRQCLWGEIKQDQVLLNHLGSISLQCWLEIPEHFPSVELDVFVIMPNHLHGILWIKESLNQEEKYNQFQKVVKGSIPSIVRSFKGAVTSKINQICQQKGTSLIWQRNYYEKVIKDEEMLNNVREYILNNPRNWEKDSEYSSSKNIIFDLPF</sequence>
<dbReference type="RefSeq" id="WP_015218120.1">
    <property type="nucleotide sequence ID" value="NZ_WMIA01000001.1"/>
</dbReference>
<evidence type="ECO:0000313" key="3">
    <source>
        <dbReference type="Proteomes" id="UP000437131"/>
    </source>
</evidence>
<accession>A0A844GRZ0</accession>
<proteinExistence type="predicted"/>
<dbReference type="EMBL" id="WMIA01000001">
    <property type="protein sequence ID" value="MTF37689.1"/>
    <property type="molecule type" value="Genomic_DNA"/>
</dbReference>
<dbReference type="InterPro" id="IPR052715">
    <property type="entry name" value="RAYT_transposase"/>
</dbReference>
<dbReference type="AlphaFoldDB" id="A0A844GRZ0"/>
<evidence type="ECO:0000259" key="1">
    <source>
        <dbReference type="SMART" id="SM01321"/>
    </source>
</evidence>